<evidence type="ECO:0000313" key="1">
    <source>
        <dbReference type="EMBL" id="GFY25104.1"/>
    </source>
</evidence>
<organism evidence="1 2">
    <name type="scientific">Trichonephila clavipes</name>
    <name type="common">Golden silk orbweaver</name>
    <name type="synonym">Nephila clavipes</name>
    <dbReference type="NCBI Taxonomy" id="2585209"/>
    <lineage>
        <taxon>Eukaryota</taxon>
        <taxon>Metazoa</taxon>
        <taxon>Ecdysozoa</taxon>
        <taxon>Arthropoda</taxon>
        <taxon>Chelicerata</taxon>
        <taxon>Arachnida</taxon>
        <taxon>Araneae</taxon>
        <taxon>Araneomorphae</taxon>
        <taxon>Entelegynae</taxon>
        <taxon>Araneoidea</taxon>
        <taxon>Nephilidae</taxon>
        <taxon>Trichonephila</taxon>
    </lineage>
</organism>
<name>A0A8X6VZ36_TRICX</name>
<gene>
    <name evidence="1" type="ORF">TNCV_2692951</name>
</gene>
<protein>
    <submittedName>
        <fullName evidence="1">Uncharacterized protein</fullName>
    </submittedName>
</protein>
<keyword evidence="2" id="KW-1185">Reference proteome</keyword>
<proteinExistence type="predicted"/>
<comment type="caution">
    <text evidence="1">The sequence shown here is derived from an EMBL/GenBank/DDBJ whole genome shotgun (WGS) entry which is preliminary data.</text>
</comment>
<sequence length="96" mass="10794">MRNCSRCIRPRKDNHKTFDATNSIAGLSIRRLGWAPRGQDKLDLIRFFVISFDLPVPKGSVDLHPVPERGIGRLEAGQSKAEEARWLKGTRKLSPG</sequence>
<dbReference type="Proteomes" id="UP000887159">
    <property type="component" value="Unassembled WGS sequence"/>
</dbReference>
<dbReference type="EMBL" id="BMAU01021370">
    <property type="protein sequence ID" value="GFY25104.1"/>
    <property type="molecule type" value="Genomic_DNA"/>
</dbReference>
<accession>A0A8X6VZ36</accession>
<reference evidence="1" key="1">
    <citation type="submission" date="2020-08" db="EMBL/GenBank/DDBJ databases">
        <title>Multicomponent nature underlies the extraordinary mechanical properties of spider dragline silk.</title>
        <authorList>
            <person name="Kono N."/>
            <person name="Nakamura H."/>
            <person name="Mori M."/>
            <person name="Yoshida Y."/>
            <person name="Ohtoshi R."/>
            <person name="Malay A.D."/>
            <person name="Moran D.A.P."/>
            <person name="Tomita M."/>
            <person name="Numata K."/>
            <person name="Arakawa K."/>
        </authorList>
    </citation>
    <scope>NUCLEOTIDE SEQUENCE</scope>
</reference>
<dbReference type="AlphaFoldDB" id="A0A8X6VZ36"/>
<evidence type="ECO:0000313" key="2">
    <source>
        <dbReference type="Proteomes" id="UP000887159"/>
    </source>
</evidence>